<feature type="transmembrane region" description="Helical" evidence="1">
    <location>
        <begin position="12"/>
        <end position="33"/>
    </location>
</feature>
<dbReference type="Proteomes" id="UP000017396">
    <property type="component" value="Chromosome"/>
</dbReference>
<name>U5QQZ8_GLOK1</name>
<feature type="transmembrane region" description="Helical" evidence="1">
    <location>
        <begin position="82"/>
        <end position="104"/>
    </location>
</feature>
<keyword evidence="3" id="KW-1185">Reference proteome</keyword>
<organism evidence="2 3">
    <name type="scientific">Gloeobacter kilaueensis (strain ATCC BAA-2537 / CCAP 1431/1 / ULC 316 / JS1)</name>
    <dbReference type="NCBI Taxonomy" id="1183438"/>
    <lineage>
        <taxon>Bacteria</taxon>
        <taxon>Bacillati</taxon>
        <taxon>Cyanobacteriota</taxon>
        <taxon>Cyanophyceae</taxon>
        <taxon>Gloeobacterales</taxon>
        <taxon>Gloeobacteraceae</taxon>
        <taxon>Gloeobacter</taxon>
    </lineage>
</organism>
<protein>
    <recommendedName>
        <fullName evidence="4">DUF2214 family protein</fullName>
    </recommendedName>
</protein>
<dbReference type="RefSeq" id="WP_023175468.1">
    <property type="nucleotide sequence ID" value="NC_022600.1"/>
</dbReference>
<dbReference type="OrthoDB" id="826511at2"/>
<evidence type="ECO:0000313" key="2">
    <source>
        <dbReference type="EMBL" id="AGY60140.1"/>
    </source>
</evidence>
<reference evidence="2 3" key="1">
    <citation type="journal article" date="2013" name="PLoS ONE">
        <title>Cultivation and Complete Genome Sequencing of Gloeobacter kilaueensis sp. nov., from a Lava Cave in Kilauea Caldera, Hawai'i.</title>
        <authorList>
            <person name="Saw J.H."/>
            <person name="Schatz M."/>
            <person name="Brown M.V."/>
            <person name="Kunkel D.D."/>
            <person name="Foster J.S."/>
            <person name="Shick H."/>
            <person name="Christensen S."/>
            <person name="Hou S."/>
            <person name="Wan X."/>
            <person name="Donachie S.P."/>
        </authorList>
    </citation>
    <scope>NUCLEOTIDE SEQUENCE [LARGE SCALE GENOMIC DNA]</scope>
    <source>
        <strain evidence="3">JS</strain>
    </source>
</reference>
<gene>
    <name evidence="2" type="ORF">GKIL_3894</name>
</gene>
<dbReference type="InterPro" id="IPR018706">
    <property type="entry name" value="DUF2214_membrane"/>
</dbReference>
<dbReference type="Pfam" id="PF09980">
    <property type="entry name" value="DUF2214"/>
    <property type="match status" value="1"/>
</dbReference>
<evidence type="ECO:0000256" key="1">
    <source>
        <dbReference type="SAM" id="Phobius"/>
    </source>
</evidence>
<dbReference type="AlphaFoldDB" id="U5QQZ8"/>
<keyword evidence="1" id="KW-0812">Transmembrane</keyword>
<feature type="transmembrane region" description="Helical" evidence="1">
    <location>
        <begin position="125"/>
        <end position="148"/>
    </location>
</feature>
<keyword evidence="1" id="KW-0472">Membrane</keyword>
<dbReference type="EMBL" id="CP003587">
    <property type="protein sequence ID" value="AGY60140.1"/>
    <property type="molecule type" value="Genomic_DNA"/>
</dbReference>
<feature type="transmembrane region" description="Helical" evidence="1">
    <location>
        <begin position="49"/>
        <end position="70"/>
    </location>
</feature>
<dbReference type="KEGG" id="glj:GKIL_3894"/>
<sequence>MDAMGLDVILASLHHLAAFSLVGLLAVEAALLFRPDKSVPVARMARIDLYFGLAALLLLVIGVLRVIYGIKGSAFYVQNPVFWTKMVLFGTVGIISIWPTVQYLRWQSKLRRDTGFWPDAAAFRWVRLALVAEIAFTVAIPVTAAMMARGIGL</sequence>
<dbReference type="HOGENOM" id="CLU_092231_2_0_3"/>
<evidence type="ECO:0000313" key="3">
    <source>
        <dbReference type="Proteomes" id="UP000017396"/>
    </source>
</evidence>
<dbReference type="eggNOG" id="COG3556">
    <property type="taxonomic scope" value="Bacteria"/>
</dbReference>
<evidence type="ECO:0008006" key="4">
    <source>
        <dbReference type="Google" id="ProtNLM"/>
    </source>
</evidence>
<accession>U5QQZ8</accession>
<keyword evidence="1" id="KW-1133">Transmembrane helix</keyword>
<proteinExistence type="predicted"/>